<evidence type="ECO:0000313" key="8">
    <source>
        <dbReference type="EMBL" id="KAI8583761.1"/>
    </source>
</evidence>
<gene>
    <name evidence="8" type="ORF">K450DRAFT_219880</name>
</gene>
<comment type="caution">
    <text evidence="8">The sequence shown here is derived from an EMBL/GenBank/DDBJ whole genome shotgun (WGS) entry which is preliminary data.</text>
</comment>
<dbReference type="GO" id="GO:0016020">
    <property type="term" value="C:membrane"/>
    <property type="evidence" value="ECO:0007669"/>
    <property type="project" value="UniProtKB-SubCell"/>
</dbReference>
<evidence type="ECO:0000256" key="6">
    <source>
        <dbReference type="SAM" id="Phobius"/>
    </source>
</evidence>
<dbReference type="RefSeq" id="XP_051448765.1">
    <property type="nucleotide sequence ID" value="XM_051585445.1"/>
</dbReference>
<evidence type="ECO:0000256" key="2">
    <source>
        <dbReference type="ARBA" id="ARBA00022692"/>
    </source>
</evidence>
<protein>
    <recommendedName>
        <fullName evidence="10">Mid2 domain-containing protein</fullName>
    </recommendedName>
</protein>
<keyword evidence="7" id="KW-0732">Signal</keyword>
<dbReference type="PANTHER" id="PTHR15549">
    <property type="entry name" value="PAIRED IMMUNOGLOBULIN-LIKE TYPE 2 RECEPTOR"/>
    <property type="match status" value="1"/>
</dbReference>
<dbReference type="AlphaFoldDB" id="A0AAD5EH47"/>
<keyword evidence="3 6" id="KW-1133">Transmembrane helix</keyword>
<organism evidence="8 9">
    <name type="scientific">Umbelopsis ramanniana AG</name>
    <dbReference type="NCBI Taxonomy" id="1314678"/>
    <lineage>
        <taxon>Eukaryota</taxon>
        <taxon>Fungi</taxon>
        <taxon>Fungi incertae sedis</taxon>
        <taxon>Mucoromycota</taxon>
        <taxon>Mucoromycotina</taxon>
        <taxon>Umbelopsidomycetes</taxon>
        <taxon>Umbelopsidales</taxon>
        <taxon>Umbelopsidaceae</taxon>
        <taxon>Umbelopsis</taxon>
    </lineage>
</organism>
<feature type="region of interest" description="Disordered" evidence="5">
    <location>
        <begin position="399"/>
        <end position="443"/>
    </location>
</feature>
<dbReference type="Proteomes" id="UP001206595">
    <property type="component" value="Unassembled WGS sequence"/>
</dbReference>
<reference evidence="8" key="2">
    <citation type="journal article" date="2022" name="Proc. Natl. Acad. Sci. U.S.A.">
        <title>Diploid-dominant life cycles characterize the early evolution of Fungi.</title>
        <authorList>
            <person name="Amses K.R."/>
            <person name="Simmons D.R."/>
            <person name="Longcore J.E."/>
            <person name="Mondo S.J."/>
            <person name="Seto K."/>
            <person name="Jeronimo G.H."/>
            <person name="Bonds A.E."/>
            <person name="Quandt C.A."/>
            <person name="Davis W.J."/>
            <person name="Chang Y."/>
            <person name="Federici B.A."/>
            <person name="Kuo A."/>
            <person name="LaButti K."/>
            <person name="Pangilinan J."/>
            <person name="Andreopoulos W."/>
            <person name="Tritt A."/>
            <person name="Riley R."/>
            <person name="Hundley H."/>
            <person name="Johnson J."/>
            <person name="Lipzen A."/>
            <person name="Barry K."/>
            <person name="Lang B.F."/>
            <person name="Cuomo C.A."/>
            <person name="Buchler N.E."/>
            <person name="Grigoriev I.V."/>
            <person name="Spatafora J.W."/>
            <person name="Stajich J.E."/>
            <person name="James T.Y."/>
        </authorList>
    </citation>
    <scope>NUCLEOTIDE SEQUENCE</scope>
    <source>
        <strain evidence="8">AG</strain>
    </source>
</reference>
<evidence type="ECO:0000256" key="3">
    <source>
        <dbReference type="ARBA" id="ARBA00022989"/>
    </source>
</evidence>
<feature type="compositionally biased region" description="Polar residues" evidence="5">
    <location>
        <begin position="116"/>
        <end position="129"/>
    </location>
</feature>
<sequence length="443" mass="46276">MLMAFRLHVILAFIGFFALGVCAQLSSTFAQPNVTQTVAHLKARQASDGNGHNRNNGSSSLIISSSRSSHKRSRTDTSFPDSITSFIPTSSSSSFSIPLSTSSDSSSDSAISSPTTQDSASTTPTDQPISTTQTQRGDSTTTDAPSSSDSASVTPDPTTPSPVTTDPISPTTPDISPSSSSSSSSSISSPSSTSESSASSIAQNTQTSTTDSSSAALTSSSDTLLPTSTDVMTSSDATSSAVPSETASQQQSGDATSSANNTGAIVGGVVGGVAGLSLIAGLIWFCRVRRRKQAEKNMPFYGDDMVESDFRDPDQTALGASPMRPFVPPAAVMEDEHHSDLQSQPSQGYYDSMYAGQYMNQPPSAGYEDYNPSYGTPTEASSVTAPQSDYVAALMAQRARANTEYGQSEGYDFGTEREQLPSPTGIKPDTQDDIHYGKPDSRE</sequence>
<feature type="compositionally biased region" description="Low complexity" evidence="5">
    <location>
        <begin position="47"/>
        <end position="67"/>
    </location>
</feature>
<dbReference type="GO" id="GO:0071944">
    <property type="term" value="C:cell periphery"/>
    <property type="evidence" value="ECO:0007669"/>
    <property type="project" value="UniProtKB-ARBA"/>
</dbReference>
<feature type="signal peptide" evidence="7">
    <location>
        <begin position="1"/>
        <end position="23"/>
    </location>
</feature>
<dbReference type="InterPro" id="IPR051694">
    <property type="entry name" value="Immunoregulatory_rcpt-like"/>
</dbReference>
<evidence type="ECO:0000256" key="4">
    <source>
        <dbReference type="ARBA" id="ARBA00023136"/>
    </source>
</evidence>
<dbReference type="PANTHER" id="PTHR15549:SF26">
    <property type="entry name" value="AXIAL BUDDING PATTERN PROTEIN 2-RELATED"/>
    <property type="match status" value="1"/>
</dbReference>
<evidence type="ECO:0000256" key="5">
    <source>
        <dbReference type="SAM" id="MobiDB-lite"/>
    </source>
</evidence>
<keyword evidence="4 6" id="KW-0472">Membrane</keyword>
<dbReference type="EMBL" id="MU620894">
    <property type="protein sequence ID" value="KAI8583761.1"/>
    <property type="molecule type" value="Genomic_DNA"/>
</dbReference>
<evidence type="ECO:0000313" key="9">
    <source>
        <dbReference type="Proteomes" id="UP001206595"/>
    </source>
</evidence>
<feature type="compositionally biased region" description="Basic and acidic residues" evidence="5">
    <location>
        <begin position="429"/>
        <end position="443"/>
    </location>
</feature>
<reference evidence="8" key="1">
    <citation type="submission" date="2021-06" db="EMBL/GenBank/DDBJ databases">
        <authorList>
            <consortium name="DOE Joint Genome Institute"/>
            <person name="Mondo S.J."/>
            <person name="Amses K.R."/>
            <person name="Simmons D.R."/>
            <person name="Longcore J.E."/>
            <person name="Seto K."/>
            <person name="Alves G.H."/>
            <person name="Bonds A.E."/>
            <person name="Quandt C.A."/>
            <person name="Davis W.J."/>
            <person name="Chang Y."/>
            <person name="Letcher P.M."/>
            <person name="Powell M.J."/>
            <person name="Kuo A."/>
            <person name="Labutti K."/>
            <person name="Pangilinan J."/>
            <person name="Andreopoulos W."/>
            <person name="Tritt A."/>
            <person name="Riley R."/>
            <person name="Hundley H."/>
            <person name="Johnson J."/>
            <person name="Lipzen A."/>
            <person name="Barry K."/>
            <person name="Berbee M.L."/>
            <person name="Buchler N.E."/>
            <person name="Grigoriev I.V."/>
            <person name="Spatafora J.W."/>
            <person name="Stajich J.E."/>
            <person name="James T.Y."/>
        </authorList>
    </citation>
    <scope>NUCLEOTIDE SEQUENCE</scope>
    <source>
        <strain evidence="8">AG</strain>
    </source>
</reference>
<feature type="compositionally biased region" description="Low complexity" evidence="5">
    <location>
        <begin position="80"/>
        <end position="115"/>
    </location>
</feature>
<feature type="compositionally biased region" description="Polar residues" evidence="5">
    <location>
        <begin position="231"/>
        <end position="258"/>
    </location>
</feature>
<proteinExistence type="predicted"/>
<evidence type="ECO:0000256" key="1">
    <source>
        <dbReference type="ARBA" id="ARBA00004167"/>
    </source>
</evidence>
<evidence type="ECO:0000256" key="7">
    <source>
        <dbReference type="SAM" id="SignalP"/>
    </source>
</evidence>
<feature type="compositionally biased region" description="Low complexity" evidence="5">
    <location>
        <begin position="130"/>
        <end position="230"/>
    </location>
</feature>
<evidence type="ECO:0008006" key="10">
    <source>
        <dbReference type="Google" id="ProtNLM"/>
    </source>
</evidence>
<comment type="subcellular location">
    <subcellularLocation>
        <location evidence="1">Membrane</location>
        <topology evidence="1">Single-pass membrane protein</topology>
    </subcellularLocation>
</comment>
<feature type="region of interest" description="Disordered" evidence="5">
    <location>
        <begin position="45"/>
        <end position="258"/>
    </location>
</feature>
<keyword evidence="2 6" id="KW-0812">Transmembrane</keyword>
<dbReference type="GeneID" id="75910793"/>
<feature type="transmembrane region" description="Helical" evidence="6">
    <location>
        <begin position="264"/>
        <end position="286"/>
    </location>
</feature>
<feature type="chain" id="PRO_5042062137" description="Mid2 domain-containing protein" evidence="7">
    <location>
        <begin position="24"/>
        <end position="443"/>
    </location>
</feature>
<keyword evidence="9" id="KW-1185">Reference proteome</keyword>
<name>A0AAD5EH47_UMBRA</name>
<accession>A0AAD5EH47</accession>